<dbReference type="OrthoDB" id="21502at2759"/>
<keyword evidence="3" id="KW-1185">Reference proteome</keyword>
<evidence type="ECO:0008006" key="4">
    <source>
        <dbReference type="Google" id="ProtNLM"/>
    </source>
</evidence>
<dbReference type="Proteomes" id="UP000094444">
    <property type="component" value="Unassembled WGS sequence"/>
</dbReference>
<accession>A0A2P5HEZ9</accession>
<dbReference type="InParanoid" id="A0A2P5HEZ9"/>
<protein>
    <recommendedName>
        <fullName evidence="4">BCL5p</fullName>
    </recommendedName>
</protein>
<proteinExistence type="predicted"/>
<comment type="caution">
    <text evidence="2">The sequence shown here is derived from an EMBL/GenBank/DDBJ whole genome shotgun (WGS) entry which is preliminary data.</text>
</comment>
<evidence type="ECO:0000256" key="1">
    <source>
        <dbReference type="SAM" id="MobiDB-lite"/>
    </source>
</evidence>
<dbReference type="EMBL" id="MAVT02003071">
    <property type="protein sequence ID" value="POS68836.1"/>
    <property type="molecule type" value="Genomic_DNA"/>
</dbReference>
<feature type="region of interest" description="Disordered" evidence="1">
    <location>
        <begin position="390"/>
        <end position="423"/>
    </location>
</feature>
<feature type="compositionally biased region" description="Gly residues" evidence="1">
    <location>
        <begin position="407"/>
        <end position="416"/>
    </location>
</feature>
<gene>
    <name evidence="2" type="ORF">DHEL01_v212771</name>
</gene>
<dbReference type="InterPro" id="IPR023213">
    <property type="entry name" value="CAT-like_dom_sf"/>
</dbReference>
<name>A0A2P5HEZ9_DIAHE</name>
<feature type="compositionally biased region" description="Low complexity" evidence="1">
    <location>
        <begin position="392"/>
        <end position="406"/>
    </location>
</feature>
<dbReference type="Gene3D" id="3.30.559.10">
    <property type="entry name" value="Chloramphenicol acetyltransferase-like domain"/>
    <property type="match status" value="2"/>
</dbReference>
<evidence type="ECO:0000313" key="2">
    <source>
        <dbReference type="EMBL" id="POS68836.1"/>
    </source>
</evidence>
<organism evidence="2 3">
    <name type="scientific">Diaporthe helianthi</name>
    <dbReference type="NCBI Taxonomy" id="158607"/>
    <lineage>
        <taxon>Eukaryota</taxon>
        <taxon>Fungi</taxon>
        <taxon>Dikarya</taxon>
        <taxon>Ascomycota</taxon>
        <taxon>Pezizomycotina</taxon>
        <taxon>Sordariomycetes</taxon>
        <taxon>Sordariomycetidae</taxon>
        <taxon>Diaporthales</taxon>
        <taxon>Diaporthaceae</taxon>
        <taxon>Diaporthe</taxon>
    </lineage>
</organism>
<reference evidence="2" key="1">
    <citation type="submission" date="2017-09" db="EMBL/GenBank/DDBJ databases">
        <title>Polyketide synthases of a Diaporthe helianthi virulent isolate.</title>
        <authorList>
            <person name="Baroncelli R."/>
        </authorList>
    </citation>
    <scope>NUCLEOTIDE SEQUENCE [LARGE SCALE GENOMIC DNA]</scope>
    <source>
        <strain evidence="2">7/96</strain>
    </source>
</reference>
<dbReference type="AlphaFoldDB" id="A0A2P5HEZ9"/>
<evidence type="ECO:0000313" key="3">
    <source>
        <dbReference type="Proteomes" id="UP000094444"/>
    </source>
</evidence>
<sequence length="475" mass="51612">MQGHGLTKLVVSFFPWVQSGGKLEIHVPRKFSRSRPPVHFSHVDCSDTSIDSHPLGSQLPHPTGPTPSIHEGCQAFRGFAVPDNLPNDIKHYWDTDQPLLCLHVTSFVDATLVGFTFPHSLSDAMGTSGLLRAWSSVVAAKSCNVRPPQGTWEDALAGVGTGSDKVSLGRFVLEGQQTRRLALASFIGRYVWDVATRRSIQTRHMYLPAKFVRHLRREVEAELRRSGGGGDGGGGGNDCGEVPFVSDGDVILAWGSRMVMDSPSWKGCSAVICNVFDLRGRLEGVFAKAEAGGSGGPFLQNLILPATTLLTRGEASTATVGQIAVALRQAIANQTSDEQARRLMRVAREWFASMGMMPLFARWDSRVIACTNWSRARLLEAAEVGPAAVVNGRDPSSRDASASAGAVGPGRPGRPGGPARPGRPVMYWGTTLSKTDSPRDTFVIYGKDFGGNYWVHGYLRQETWDLIRRELERFS</sequence>